<dbReference type="SUPFAM" id="SSF46785">
    <property type="entry name" value="Winged helix' DNA-binding domain"/>
    <property type="match status" value="2"/>
</dbReference>
<reference evidence="6" key="1">
    <citation type="submission" date="2014-11" db="EMBL/GenBank/DDBJ databases">
        <authorList>
            <person name="Wibberg D."/>
        </authorList>
    </citation>
    <scope>NUCLEOTIDE SEQUENCE [LARGE SCALE GENOMIC DNA]</scope>
    <source>
        <strain evidence="6">L3</strain>
    </source>
</reference>
<evidence type="ECO:0000256" key="3">
    <source>
        <dbReference type="ARBA" id="ARBA00022829"/>
    </source>
</evidence>
<dbReference type="Proteomes" id="UP000032809">
    <property type="component" value="Chromosome I"/>
</dbReference>
<keyword evidence="2" id="KW-0132">Cell division</keyword>
<keyword evidence="6" id="KW-1185">Reference proteome</keyword>
<protein>
    <submittedName>
        <fullName evidence="5">Chromosome segregation and condensation protein ScpB</fullName>
    </submittedName>
</protein>
<dbReference type="GO" id="GO:0051304">
    <property type="term" value="P:chromosome separation"/>
    <property type="evidence" value="ECO:0007669"/>
    <property type="project" value="InterPro"/>
</dbReference>
<organism evidence="5 6">
    <name type="scientific">Defluviitoga tunisiensis</name>
    <dbReference type="NCBI Taxonomy" id="1006576"/>
    <lineage>
        <taxon>Bacteria</taxon>
        <taxon>Thermotogati</taxon>
        <taxon>Thermotogota</taxon>
        <taxon>Thermotogae</taxon>
        <taxon>Petrotogales</taxon>
        <taxon>Petrotogaceae</taxon>
        <taxon>Defluviitoga</taxon>
    </lineage>
</organism>
<evidence type="ECO:0000256" key="1">
    <source>
        <dbReference type="ARBA" id="ARBA00022490"/>
    </source>
</evidence>
<dbReference type="InterPro" id="IPR005234">
    <property type="entry name" value="ScpB_csome_segregation"/>
</dbReference>
<dbReference type="Pfam" id="PF04079">
    <property type="entry name" value="SMC_ScpB"/>
    <property type="match status" value="1"/>
</dbReference>
<dbReference type="GO" id="GO:0051301">
    <property type="term" value="P:cell division"/>
    <property type="evidence" value="ECO:0007669"/>
    <property type="project" value="UniProtKB-KW"/>
</dbReference>
<keyword evidence="4" id="KW-0131">Cell cycle</keyword>
<accession>A0A0C7NW74</accession>
<sequence>MENKKIDVEIRMIEAYIFSKTDGVSLQEISRRLKIKKEDVKQYLTEIELHYIQDQHGVELVKNGNKYRFEIKPEIKSMIFPNPRKLELTETQFDVLTILFMNGESRLIEIENIRGKNSYYQIKKLTEYGLVKKIKRKKQPYYMLTEKFYDLLPDKTIKKLEDMKKSEFAKGTSDNVSK</sequence>
<keyword evidence="3" id="KW-0159">Chromosome partition</keyword>
<evidence type="ECO:0000313" key="5">
    <source>
        <dbReference type="EMBL" id="CEP77693.1"/>
    </source>
</evidence>
<proteinExistence type="predicted"/>
<dbReference type="OrthoDB" id="45180at2"/>
<keyword evidence="1" id="KW-0963">Cytoplasm</keyword>
<dbReference type="RefSeq" id="WP_045087278.1">
    <property type="nucleotide sequence ID" value="NZ_LN824141.1"/>
</dbReference>
<dbReference type="KEGG" id="dtn:DTL3_0364"/>
<dbReference type="HOGENOM" id="CLU_045647_5_3_0"/>
<dbReference type="STRING" id="1006576.DTL3_0364"/>
<dbReference type="Gene3D" id="1.10.10.10">
    <property type="entry name" value="Winged helix-like DNA-binding domain superfamily/Winged helix DNA-binding domain"/>
    <property type="match status" value="2"/>
</dbReference>
<name>A0A0C7NW74_DEFTU</name>
<gene>
    <name evidence="5" type="primary">scpB</name>
    <name evidence="5" type="ORF">DTL3_0364</name>
</gene>
<dbReference type="InterPro" id="IPR036390">
    <property type="entry name" value="WH_DNA-bd_sf"/>
</dbReference>
<dbReference type="PANTHER" id="PTHR34298:SF2">
    <property type="entry name" value="SEGREGATION AND CONDENSATION PROTEIN B"/>
    <property type="match status" value="1"/>
</dbReference>
<dbReference type="PANTHER" id="PTHR34298">
    <property type="entry name" value="SEGREGATION AND CONDENSATION PROTEIN B"/>
    <property type="match status" value="1"/>
</dbReference>
<dbReference type="EMBL" id="LN824141">
    <property type="protein sequence ID" value="CEP77693.1"/>
    <property type="molecule type" value="Genomic_DNA"/>
</dbReference>
<evidence type="ECO:0000256" key="4">
    <source>
        <dbReference type="ARBA" id="ARBA00023306"/>
    </source>
</evidence>
<evidence type="ECO:0000313" key="6">
    <source>
        <dbReference type="Proteomes" id="UP000032809"/>
    </source>
</evidence>
<dbReference type="InterPro" id="IPR036388">
    <property type="entry name" value="WH-like_DNA-bd_sf"/>
</dbReference>
<dbReference type="AlphaFoldDB" id="A0A0C7NW74"/>
<evidence type="ECO:0000256" key="2">
    <source>
        <dbReference type="ARBA" id="ARBA00022618"/>
    </source>
</evidence>